<dbReference type="CDD" id="cd00009">
    <property type="entry name" value="AAA"/>
    <property type="match status" value="1"/>
</dbReference>
<accession>A0A9D1FJT4</accession>
<gene>
    <name evidence="1" type="ORF">IAA86_05760</name>
</gene>
<sequence length="401" mass="45518">MNELLFLNFKLLTLSVFKNVLKDSAIKALLGVFAYSSKSLSESLIYYSNFLKILFESEFEGDFTKYLNDLIKHDENVFTKNVARGAILNENITNAAKNELAVLSELFLLDTNKIKEILKSQFKDSENIVELLGNYGTSEKCIGYDELCSYLKQNCYGAYAKYGAFFYKEGSLNPVKYTDTTTFKDLKDYKTQQETLIKNTRALMESKGANNILLYGDRGCGKSSSVKAVYNEFKNQGLKIVQILKQDLCELNDLLEKLAKIPAKFIVFIDDLSFSQEDENLSAIKSALEGAISKRSENIIIYATTNRRNIVKETFSSREGNEVHLSDTIDENASLSDRFGITLTFLAPNKDKFLEIARKIAQDKNIEIKEDFDKQAERFALLKASRSPRVAQQFINNYSAQ</sequence>
<dbReference type="Proteomes" id="UP000886865">
    <property type="component" value="Unassembled WGS sequence"/>
</dbReference>
<dbReference type="AlphaFoldDB" id="A0A9D1FJT4"/>
<evidence type="ECO:0000313" key="2">
    <source>
        <dbReference type="Proteomes" id="UP000886865"/>
    </source>
</evidence>
<comment type="caution">
    <text evidence="1">The sequence shown here is derived from an EMBL/GenBank/DDBJ whole genome shotgun (WGS) entry which is preliminary data.</text>
</comment>
<reference evidence="1" key="2">
    <citation type="journal article" date="2021" name="PeerJ">
        <title>Extensive microbial diversity within the chicken gut microbiome revealed by metagenomics and culture.</title>
        <authorList>
            <person name="Gilroy R."/>
            <person name="Ravi A."/>
            <person name="Getino M."/>
            <person name="Pursley I."/>
            <person name="Horton D.L."/>
            <person name="Alikhan N.F."/>
            <person name="Baker D."/>
            <person name="Gharbi K."/>
            <person name="Hall N."/>
            <person name="Watson M."/>
            <person name="Adriaenssens E.M."/>
            <person name="Foster-Nyarko E."/>
            <person name="Jarju S."/>
            <person name="Secka A."/>
            <person name="Antonio M."/>
            <person name="Oren A."/>
            <person name="Chaudhuri R.R."/>
            <person name="La Ragione R."/>
            <person name="Hildebrand F."/>
            <person name="Pallen M.J."/>
        </authorList>
    </citation>
    <scope>NUCLEOTIDE SEQUENCE</scope>
    <source>
        <strain evidence="1">CHK152-2871</strain>
    </source>
</reference>
<dbReference type="InterPro" id="IPR008533">
    <property type="entry name" value="DUF815"/>
</dbReference>
<dbReference type="PANTHER" id="PTHR42935">
    <property type="entry name" value="SLR0930 PROTEIN"/>
    <property type="match status" value="1"/>
</dbReference>
<proteinExistence type="predicted"/>
<reference evidence="1" key="1">
    <citation type="submission" date="2020-10" db="EMBL/GenBank/DDBJ databases">
        <authorList>
            <person name="Gilroy R."/>
        </authorList>
    </citation>
    <scope>NUCLEOTIDE SEQUENCE</scope>
    <source>
        <strain evidence="1">CHK152-2871</strain>
    </source>
</reference>
<dbReference type="PANTHER" id="PTHR42935:SF1">
    <property type="entry name" value="SLR0930 PROTEIN"/>
    <property type="match status" value="1"/>
</dbReference>
<name>A0A9D1FJT4_9BACT</name>
<dbReference type="EMBL" id="DVJQ01000048">
    <property type="protein sequence ID" value="HIS74505.1"/>
    <property type="molecule type" value="Genomic_DNA"/>
</dbReference>
<dbReference type="InterPro" id="IPR027417">
    <property type="entry name" value="P-loop_NTPase"/>
</dbReference>
<dbReference type="SUPFAM" id="SSF52540">
    <property type="entry name" value="P-loop containing nucleoside triphosphate hydrolases"/>
    <property type="match status" value="1"/>
</dbReference>
<dbReference type="Pfam" id="PF05673">
    <property type="entry name" value="DUF815"/>
    <property type="match status" value="1"/>
</dbReference>
<protein>
    <submittedName>
        <fullName evidence="1">DUF815 domain-containing protein</fullName>
    </submittedName>
</protein>
<evidence type="ECO:0000313" key="1">
    <source>
        <dbReference type="EMBL" id="HIS74505.1"/>
    </source>
</evidence>
<dbReference type="Gene3D" id="3.40.50.300">
    <property type="entry name" value="P-loop containing nucleotide triphosphate hydrolases"/>
    <property type="match status" value="1"/>
</dbReference>
<organism evidence="1 2">
    <name type="scientific">Candidatus Galligastranaerophilus intestinavium</name>
    <dbReference type="NCBI Taxonomy" id="2840836"/>
    <lineage>
        <taxon>Bacteria</taxon>
        <taxon>Candidatus Galligastranaerophilus</taxon>
    </lineage>
</organism>